<dbReference type="SUPFAM" id="SSF55770">
    <property type="entry name" value="Profilin (actin-binding protein)"/>
    <property type="match status" value="1"/>
</dbReference>
<name>A0ABR0ZYZ9_HUSHU</name>
<sequence>SKHVENAAVNYKCSTVVAASTRFNIEPQQVQRFAEAFKQTQSIMEEGLYLQDNNYTLVKADKNSIYSNCE</sequence>
<keyword evidence="2" id="KW-1185">Reference proteome</keyword>
<organism evidence="1 2">
    <name type="scientific">Huso huso</name>
    <name type="common">Beluga</name>
    <name type="synonym">Acipenser huso</name>
    <dbReference type="NCBI Taxonomy" id="61971"/>
    <lineage>
        <taxon>Eukaryota</taxon>
        <taxon>Metazoa</taxon>
        <taxon>Chordata</taxon>
        <taxon>Craniata</taxon>
        <taxon>Vertebrata</taxon>
        <taxon>Euteleostomi</taxon>
        <taxon>Actinopterygii</taxon>
        <taxon>Chondrostei</taxon>
        <taxon>Acipenseriformes</taxon>
        <taxon>Acipenseridae</taxon>
        <taxon>Huso</taxon>
    </lineage>
</organism>
<accession>A0ABR0ZYZ9</accession>
<dbReference type="Gene3D" id="3.30.450.30">
    <property type="entry name" value="Dynein light chain 2a, cytoplasmic"/>
    <property type="match status" value="1"/>
</dbReference>
<proteinExistence type="predicted"/>
<gene>
    <name evidence="1" type="ORF">HHUSO_G7025</name>
</gene>
<dbReference type="Proteomes" id="UP001369086">
    <property type="component" value="Unassembled WGS sequence"/>
</dbReference>
<protein>
    <submittedName>
        <fullName evidence="1">Profilin-4</fullName>
    </submittedName>
</protein>
<feature type="non-terminal residue" evidence="1">
    <location>
        <position position="1"/>
    </location>
</feature>
<dbReference type="InterPro" id="IPR036140">
    <property type="entry name" value="PFN_sf"/>
</dbReference>
<reference evidence="1 2" key="1">
    <citation type="submission" date="2021-05" db="EMBL/GenBank/DDBJ databases">
        <authorList>
            <person name="Zahm M."/>
            <person name="Klopp C."/>
            <person name="Cabau C."/>
            <person name="Kuhl H."/>
            <person name="Suciu R."/>
            <person name="Ciorpac M."/>
            <person name="Holostenco D."/>
            <person name="Gessner J."/>
            <person name="Wuertz S."/>
            <person name="Hohne C."/>
            <person name="Stock M."/>
            <person name="Gislard M."/>
            <person name="Lluch J."/>
            <person name="Milhes M."/>
            <person name="Lampietro C."/>
            <person name="Lopez Roques C."/>
            <person name="Donnadieu C."/>
            <person name="Du K."/>
            <person name="Schartl M."/>
            <person name="Guiguen Y."/>
        </authorList>
    </citation>
    <scope>NUCLEOTIDE SEQUENCE [LARGE SCALE GENOMIC DNA]</scope>
    <source>
        <strain evidence="1">Hh-F2</strain>
        <tissue evidence="1">Blood</tissue>
    </source>
</reference>
<dbReference type="InterPro" id="IPR048278">
    <property type="entry name" value="PFN"/>
</dbReference>
<dbReference type="Pfam" id="PF00235">
    <property type="entry name" value="Profilin"/>
    <property type="match status" value="1"/>
</dbReference>
<evidence type="ECO:0000313" key="1">
    <source>
        <dbReference type="EMBL" id="KAK6490048.1"/>
    </source>
</evidence>
<comment type="caution">
    <text evidence="1">The sequence shown here is derived from an EMBL/GenBank/DDBJ whole genome shotgun (WGS) entry which is preliminary data.</text>
</comment>
<dbReference type="EMBL" id="JAHFZB010000005">
    <property type="protein sequence ID" value="KAK6490048.1"/>
    <property type="molecule type" value="Genomic_DNA"/>
</dbReference>
<evidence type="ECO:0000313" key="2">
    <source>
        <dbReference type="Proteomes" id="UP001369086"/>
    </source>
</evidence>